<protein>
    <submittedName>
        <fullName evidence="1">Uncharacterized protein</fullName>
    </submittedName>
</protein>
<proteinExistence type="predicted"/>
<accession>A0A1H6J6S2</accession>
<dbReference type="AlphaFoldDB" id="A0A1H6J6S2"/>
<dbReference type="STRING" id="235205.BAZSYMB_V2SCAFFOLD00054_4"/>
<dbReference type="EMBL" id="CVUD02000003">
    <property type="protein sequence ID" value="SEH55241.1"/>
    <property type="molecule type" value="Genomic_DNA"/>
</dbReference>
<gene>
    <name evidence="1" type="ORF">BAZSYMB_V2SCAFFOLD00054_4</name>
</gene>
<dbReference type="Proteomes" id="UP000198559">
    <property type="component" value="Unassembled WGS sequence"/>
</dbReference>
<name>A0A1H6J6S2_9GAMM</name>
<evidence type="ECO:0000313" key="1">
    <source>
        <dbReference type="EMBL" id="SEH55241.1"/>
    </source>
</evidence>
<organism evidence="1 2">
    <name type="scientific">Bathymodiolus azoricus thioautotrophic gill symbiont</name>
    <dbReference type="NCBI Taxonomy" id="235205"/>
    <lineage>
        <taxon>Bacteria</taxon>
        <taxon>Pseudomonadati</taxon>
        <taxon>Pseudomonadota</taxon>
        <taxon>Gammaproteobacteria</taxon>
        <taxon>sulfur-oxidizing symbionts</taxon>
    </lineage>
</organism>
<sequence>MFGRPFVYAVFDSLHNQKITLAKASTYLDNIKISDVRQLEQYV</sequence>
<reference evidence="2" key="1">
    <citation type="submission" date="2016-06" db="EMBL/GenBank/DDBJ databases">
        <authorList>
            <person name="Petersen J."/>
            <person name="Sayavedra L."/>
        </authorList>
    </citation>
    <scope>NUCLEOTIDE SEQUENCE [LARGE SCALE GENOMIC DNA]</scope>
    <source>
        <strain evidence="2">BazSymB</strain>
    </source>
</reference>
<evidence type="ECO:0000313" key="2">
    <source>
        <dbReference type="Proteomes" id="UP000198559"/>
    </source>
</evidence>